<protein>
    <recommendedName>
        <fullName evidence="3">Probable chemoreceptor glutamine deamidase CheD</fullName>
        <ecNumber evidence="3">3.5.1.44</ecNumber>
    </recommendedName>
</protein>
<dbReference type="Gene3D" id="3.30.1330.200">
    <property type="match status" value="1"/>
</dbReference>
<dbReference type="Pfam" id="PF03975">
    <property type="entry name" value="CheD"/>
    <property type="match status" value="1"/>
</dbReference>
<dbReference type="HAMAP" id="MF_01440">
    <property type="entry name" value="CheD"/>
    <property type="match status" value="1"/>
</dbReference>
<accession>H2CLF0</accession>
<dbReference type="EC" id="3.5.1.44" evidence="3"/>
<dbReference type="STRING" id="183.GCA_002009735_00300"/>
<name>H2CLF0_9LEPT</name>
<comment type="function">
    <text evidence="3">Probably deamidates glutamine residues to glutamate on methyl-accepting chemotaxis receptors (MCPs), playing an important role in chemotaxis.</text>
</comment>
<keyword evidence="1 3" id="KW-0145">Chemotaxis</keyword>
<dbReference type="HOGENOM" id="CLU_087854_2_0_12"/>
<evidence type="ECO:0000313" key="5">
    <source>
        <dbReference type="Proteomes" id="UP000005737"/>
    </source>
</evidence>
<evidence type="ECO:0000313" key="4">
    <source>
        <dbReference type="EMBL" id="EHQ04561.1"/>
    </source>
</evidence>
<dbReference type="Proteomes" id="UP000005737">
    <property type="component" value="Unassembled WGS sequence"/>
</dbReference>
<organism evidence="4 5">
    <name type="scientific">Leptonema illini DSM 21528</name>
    <dbReference type="NCBI Taxonomy" id="929563"/>
    <lineage>
        <taxon>Bacteria</taxon>
        <taxon>Pseudomonadati</taxon>
        <taxon>Spirochaetota</taxon>
        <taxon>Spirochaetia</taxon>
        <taxon>Leptospirales</taxon>
        <taxon>Leptospiraceae</taxon>
        <taxon>Leptonema</taxon>
    </lineage>
</organism>
<dbReference type="GO" id="GO:0050568">
    <property type="term" value="F:protein-glutamine glutaminase activity"/>
    <property type="evidence" value="ECO:0007669"/>
    <property type="project" value="UniProtKB-UniRule"/>
</dbReference>
<sequence>MPNLRRSALKTENSSVIHVGVSEWKTAKHPDALRTTLGSCVGIVLYSKKDRAGGMCHALLDEPPAGKIAQKGKYARTAIEELLRELQRQGIDKANLTARLFGGASMFDADKSKFFHNIGESNVAVSRATLEKEGIAIIEEDVGGSSGRTITFFLDDGRILLRSGTQERYIYKA</sequence>
<dbReference type="PANTHER" id="PTHR35147">
    <property type="entry name" value="CHEMORECEPTOR GLUTAMINE DEAMIDASE CHED-RELATED"/>
    <property type="match status" value="1"/>
</dbReference>
<dbReference type="InterPro" id="IPR005659">
    <property type="entry name" value="Chemorcpt_Glu_NH3ase_CheD"/>
</dbReference>
<gene>
    <name evidence="3" type="primary">cheD</name>
    <name evidence="4" type="ORF">Lepil_4083</name>
</gene>
<dbReference type="InterPro" id="IPR011324">
    <property type="entry name" value="Cytotoxic_necrot_fac-like_cat"/>
</dbReference>
<reference evidence="4 5" key="1">
    <citation type="submission" date="2011-10" db="EMBL/GenBank/DDBJ databases">
        <title>The Improved High-Quality Draft genome of Leptonema illini DSM 21528.</title>
        <authorList>
            <consortium name="US DOE Joint Genome Institute (JGI-PGF)"/>
            <person name="Lucas S."/>
            <person name="Copeland A."/>
            <person name="Lapidus A."/>
            <person name="Glavina del Rio T."/>
            <person name="Dalin E."/>
            <person name="Tice H."/>
            <person name="Bruce D."/>
            <person name="Goodwin L."/>
            <person name="Pitluck S."/>
            <person name="Peters L."/>
            <person name="Mikhailova N."/>
            <person name="Held B."/>
            <person name="Kyrpides N."/>
            <person name="Mavromatis K."/>
            <person name="Ivanova N."/>
            <person name="Markowitz V."/>
            <person name="Cheng J.-F."/>
            <person name="Hugenholtz P."/>
            <person name="Woyke T."/>
            <person name="Wu D."/>
            <person name="Gronow S."/>
            <person name="Wellnitz S."/>
            <person name="Brambilla E.-M."/>
            <person name="Klenk H.-P."/>
            <person name="Eisen J.A."/>
        </authorList>
    </citation>
    <scope>NUCLEOTIDE SEQUENCE [LARGE SCALE GENOMIC DNA]</scope>
    <source>
        <strain evidence="4 5">DSM 21528</strain>
    </source>
</reference>
<dbReference type="SUPFAM" id="SSF64438">
    <property type="entry name" value="CNF1/YfiH-like putative cysteine hydrolases"/>
    <property type="match status" value="1"/>
</dbReference>
<dbReference type="InterPro" id="IPR038592">
    <property type="entry name" value="CheD-like_sf"/>
</dbReference>
<dbReference type="CDD" id="cd16352">
    <property type="entry name" value="CheD"/>
    <property type="match status" value="1"/>
</dbReference>
<evidence type="ECO:0000256" key="1">
    <source>
        <dbReference type="ARBA" id="ARBA00022500"/>
    </source>
</evidence>
<dbReference type="PANTHER" id="PTHR35147:SF1">
    <property type="entry name" value="CHEMORECEPTOR GLUTAMINE DEAMIDASE CHED-RELATED"/>
    <property type="match status" value="1"/>
</dbReference>
<proteinExistence type="inferred from homology"/>
<keyword evidence="5" id="KW-1185">Reference proteome</keyword>
<comment type="catalytic activity">
    <reaction evidence="3">
        <text>L-glutaminyl-[protein] + H2O = L-glutamyl-[protein] + NH4(+)</text>
        <dbReference type="Rhea" id="RHEA:16441"/>
        <dbReference type="Rhea" id="RHEA-COMP:10207"/>
        <dbReference type="Rhea" id="RHEA-COMP:10208"/>
        <dbReference type="ChEBI" id="CHEBI:15377"/>
        <dbReference type="ChEBI" id="CHEBI:28938"/>
        <dbReference type="ChEBI" id="CHEBI:29973"/>
        <dbReference type="ChEBI" id="CHEBI:30011"/>
        <dbReference type="EC" id="3.5.1.44"/>
    </reaction>
</comment>
<evidence type="ECO:0000256" key="2">
    <source>
        <dbReference type="ARBA" id="ARBA00022801"/>
    </source>
</evidence>
<evidence type="ECO:0000256" key="3">
    <source>
        <dbReference type="HAMAP-Rule" id="MF_01440"/>
    </source>
</evidence>
<dbReference type="GO" id="GO:0006935">
    <property type="term" value="P:chemotaxis"/>
    <property type="evidence" value="ECO:0007669"/>
    <property type="project" value="UniProtKB-UniRule"/>
</dbReference>
<dbReference type="EMBL" id="JH597775">
    <property type="protein sequence ID" value="EHQ04561.1"/>
    <property type="molecule type" value="Genomic_DNA"/>
</dbReference>
<comment type="similarity">
    <text evidence="3">Belongs to the CheD family.</text>
</comment>
<dbReference type="AlphaFoldDB" id="H2CLF0"/>
<keyword evidence="2 3" id="KW-0378">Hydrolase</keyword>